<dbReference type="Proteomes" id="UP000442533">
    <property type="component" value="Unassembled WGS sequence"/>
</dbReference>
<proteinExistence type="predicted"/>
<evidence type="ECO:0000259" key="4">
    <source>
        <dbReference type="Pfam" id="PF00535"/>
    </source>
</evidence>
<reference evidence="5 6" key="1">
    <citation type="submission" date="2019-11" db="EMBL/GenBank/DDBJ databases">
        <authorList>
            <person name="Dong K."/>
        </authorList>
    </citation>
    <scope>NUCLEOTIDE SEQUENCE [LARGE SCALE GENOMIC DNA]</scope>
    <source>
        <strain evidence="5 6">JCM 17370</strain>
    </source>
</reference>
<dbReference type="SUPFAM" id="SSF53448">
    <property type="entry name" value="Nucleotide-diphospho-sugar transferases"/>
    <property type="match status" value="1"/>
</dbReference>
<dbReference type="InterPro" id="IPR001173">
    <property type="entry name" value="Glyco_trans_2-like"/>
</dbReference>
<evidence type="ECO:0000256" key="1">
    <source>
        <dbReference type="ARBA" id="ARBA00022676"/>
    </source>
</evidence>
<evidence type="ECO:0000259" key="3">
    <source>
        <dbReference type="Pfam" id="PF00534"/>
    </source>
</evidence>
<protein>
    <submittedName>
        <fullName evidence="5">Glycosyltransferase</fullName>
    </submittedName>
</protein>
<dbReference type="CDD" id="cd03801">
    <property type="entry name" value="GT4_PimA-like"/>
    <property type="match status" value="1"/>
</dbReference>
<dbReference type="EMBL" id="WMIF01000015">
    <property type="protein sequence ID" value="MTH35241.1"/>
    <property type="molecule type" value="Genomic_DNA"/>
</dbReference>
<feature type="domain" description="Glycosyltransferase 2-like" evidence="4">
    <location>
        <begin position="16"/>
        <end position="131"/>
    </location>
</feature>
<evidence type="ECO:0000256" key="2">
    <source>
        <dbReference type="ARBA" id="ARBA00022679"/>
    </source>
</evidence>
<dbReference type="Pfam" id="PF00534">
    <property type="entry name" value="Glycos_transf_1"/>
    <property type="match status" value="1"/>
</dbReference>
<evidence type="ECO:0000313" key="5">
    <source>
        <dbReference type="EMBL" id="MTH35241.1"/>
    </source>
</evidence>
<feature type="domain" description="Glycosyl transferase family 1" evidence="3">
    <location>
        <begin position="686"/>
        <end position="837"/>
    </location>
</feature>
<dbReference type="Gene3D" id="3.90.550.10">
    <property type="entry name" value="Spore Coat Polysaccharide Biosynthesis Protein SpsA, Chain A"/>
    <property type="match status" value="1"/>
</dbReference>
<dbReference type="PANTHER" id="PTHR12526">
    <property type="entry name" value="GLYCOSYLTRANSFERASE"/>
    <property type="match status" value="1"/>
</dbReference>
<organism evidence="5 6">
    <name type="scientific">Paracoccus limosus</name>
    <dbReference type="NCBI Taxonomy" id="913252"/>
    <lineage>
        <taxon>Bacteria</taxon>
        <taxon>Pseudomonadati</taxon>
        <taxon>Pseudomonadota</taxon>
        <taxon>Alphaproteobacteria</taxon>
        <taxon>Rhodobacterales</taxon>
        <taxon>Paracoccaceae</taxon>
        <taxon>Paracoccus</taxon>
    </lineage>
</organism>
<dbReference type="PANTHER" id="PTHR12526:SF510">
    <property type="entry name" value="D-INOSITOL 3-PHOSPHATE GLYCOSYLTRANSFERASE"/>
    <property type="match status" value="1"/>
</dbReference>
<dbReference type="RefSeq" id="WP_155064790.1">
    <property type="nucleotide sequence ID" value="NZ_WMIF01000015.1"/>
</dbReference>
<dbReference type="Gene3D" id="3.40.50.2000">
    <property type="entry name" value="Glycogen Phosphorylase B"/>
    <property type="match status" value="2"/>
</dbReference>
<dbReference type="OrthoDB" id="9807414at2"/>
<dbReference type="Pfam" id="PF00535">
    <property type="entry name" value="Glycos_transf_2"/>
    <property type="match status" value="1"/>
</dbReference>
<accession>A0A844H7J8</accession>
<dbReference type="GO" id="GO:0016757">
    <property type="term" value="F:glycosyltransferase activity"/>
    <property type="evidence" value="ECO:0007669"/>
    <property type="project" value="UniProtKB-KW"/>
</dbReference>
<comment type="caution">
    <text evidence="5">The sequence shown here is derived from an EMBL/GenBank/DDBJ whole genome shotgun (WGS) entry which is preliminary data.</text>
</comment>
<evidence type="ECO:0000313" key="6">
    <source>
        <dbReference type="Proteomes" id="UP000442533"/>
    </source>
</evidence>
<keyword evidence="1" id="KW-0328">Glycosyltransferase</keyword>
<dbReference type="InterPro" id="IPR029044">
    <property type="entry name" value="Nucleotide-diphossugar_trans"/>
</dbReference>
<gene>
    <name evidence="5" type="ORF">GL279_11580</name>
</gene>
<dbReference type="InterPro" id="IPR001296">
    <property type="entry name" value="Glyco_trans_1"/>
</dbReference>
<name>A0A844H7J8_9RHOB</name>
<dbReference type="AlphaFoldDB" id="A0A844H7J8"/>
<dbReference type="CDD" id="cd00761">
    <property type="entry name" value="Glyco_tranf_GTA_type"/>
    <property type="match status" value="1"/>
</dbReference>
<keyword evidence="2 5" id="KW-0808">Transferase</keyword>
<sequence length="876" mass="96610">MPAVPPAAATEVAPITVIIPTKGHPVLLDDAIAAVHREMASGAIRRLVVIDDGCTHDETRASIASWQAIMGETMLALHYPNGGLSAARNRGIKAALAADPDIDAILLLDADNTLTEGAGAACLRALARHPDHDWFYPDFDFFGQKGHYIVDRDPSLLFHAHLNICEAGSLIRRRVFEAGIRFDEAMKKGYEDWDFWLSAAAAGFRGLPLAEPVLLYRKRPASMLSHSHDLDGELRRFLESKHRWLFSCPKLLALEAERFPRYAIIEGNSAILCTDPDHAEPITLAELERRYFAHFAEPYAHHAPSLLIVLREGVSARLKQARLLRNFLWICERRQARRVASDLDLFFLDLSETGHVISNDCGNPERPADGMVLGLDGLRRLAGWGDIGWIRDVERAPNPHPVSSWGIEIDGMSPLPPQTDSAGELMRGFLLAMHRSRFRPALEQQWRWREPGGASSRAMAVEIPRKLCSGGVVFPLLKQPGRKDIGLVLPIFDFGGVEKVAASLARELAAAGHRLHLFVASDRPIHGDGWALQSFETVNWLPDPATLDWSGPEYMGTAEPAWGEGMERADLVGLLGSMDAVINAHSAATHKVSDRLRRQGVLMIDHEHLVERSIYGRNYGPPKLALAYEHAYDLFLTCSHGLAGWLNAQGMPRNKLMPVVNAPGYPIDPDRVRTVLEERGRAVATSPLRVLFMGRLDPQKGVARLATIYAGLAQQLPEIQLAIAGQAIVDNPVEINMPPQTRQMGAMRGPRALTGLLLQTDVMVLPSHYEGLPLSVLEAQRLGVVVLATDVGAMREAIEDGVNGFVIPEEDCEAAFVQRILALHADRASLRRVSETASASVRDWASSAAPLLDWLAGHWEEPVCRKRQMNAHERTI</sequence>
<dbReference type="SUPFAM" id="SSF53756">
    <property type="entry name" value="UDP-Glycosyltransferase/glycogen phosphorylase"/>
    <property type="match status" value="1"/>
</dbReference>
<keyword evidence="6" id="KW-1185">Reference proteome</keyword>